<evidence type="ECO:0000259" key="1">
    <source>
        <dbReference type="PROSITE" id="PS50943"/>
    </source>
</evidence>
<dbReference type="GO" id="GO:0003677">
    <property type="term" value="F:DNA binding"/>
    <property type="evidence" value="ECO:0007669"/>
    <property type="project" value="InterPro"/>
</dbReference>
<dbReference type="InterPro" id="IPR001387">
    <property type="entry name" value="Cro/C1-type_HTH"/>
</dbReference>
<dbReference type="SUPFAM" id="SSF47413">
    <property type="entry name" value="lambda repressor-like DNA-binding domains"/>
    <property type="match status" value="1"/>
</dbReference>
<sequence length="99" mass="10324">MPSSTPMNGPQQDPLQPGAVVIADLSRLGAQIRAMRKAQHLRIDDTAALCGVSLDLLSRLENGKGGVGSDKLLAVLDGLGLAMVIAPKQDALMARLPRA</sequence>
<evidence type="ECO:0000313" key="4">
    <source>
        <dbReference type="Proteomes" id="UP000183417"/>
    </source>
</evidence>
<reference evidence="3 4" key="1">
    <citation type="submission" date="2016-10" db="EMBL/GenBank/DDBJ databases">
        <authorList>
            <person name="de Groot N.N."/>
        </authorList>
    </citation>
    <scope>NUCLEOTIDE SEQUENCE [LARGE SCALE GENOMIC DNA]</scope>
    <source>
        <strain evidence="3 4">LMG 24775</strain>
    </source>
</reference>
<evidence type="ECO:0000313" key="5">
    <source>
        <dbReference type="Proteomes" id="UP000595064"/>
    </source>
</evidence>
<name>A0A1H3IKR3_9BURK</name>
<feature type="domain" description="HTH cro/C1-type" evidence="1">
    <location>
        <begin position="32"/>
        <end position="86"/>
    </location>
</feature>
<dbReference type="Gene3D" id="1.10.260.40">
    <property type="entry name" value="lambda repressor-like DNA-binding domains"/>
    <property type="match status" value="1"/>
</dbReference>
<gene>
    <name evidence="2" type="ORF">I6G47_23125</name>
    <name evidence="3" type="ORF">SAMN05421547_103344</name>
</gene>
<dbReference type="EMBL" id="CP065748">
    <property type="protein sequence ID" value="QPS79885.1"/>
    <property type="molecule type" value="Genomic_DNA"/>
</dbReference>
<dbReference type="PROSITE" id="PS50943">
    <property type="entry name" value="HTH_CROC1"/>
    <property type="match status" value="1"/>
</dbReference>
<dbReference type="Proteomes" id="UP000183417">
    <property type="component" value="Unassembled WGS sequence"/>
</dbReference>
<proteinExistence type="predicted"/>
<organism evidence="3 4">
    <name type="scientific">Delftia lacustris</name>
    <dbReference type="NCBI Taxonomy" id="558537"/>
    <lineage>
        <taxon>Bacteria</taxon>
        <taxon>Pseudomonadati</taxon>
        <taxon>Pseudomonadota</taxon>
        <taxon>Betaproteobacteria</taxon>
        <taxon>Burkholderiales</taxon>
        <taxon>Comamonadaceae</taxon>
        <taxon>Delftia</taxon>
    </lineage>
</organism>
<dbReference type="EMBL" id="FNPE01000003">
    <property type="protein sequence ID" value="SDY27668.1"/>
    <property type="molecule type" value="Genomic_DNA"/>
</dbReference>
<dbReference type="KEGG" id="dla:I6G47_23125"/>
<evidence type="ECO:0000313" key="3">
    <source>
        <dbReference type="EMBL" id="SDY27668.1"/>
    </source>
</evidence>
<accession>A0A1H3IKR3</accession>
<dbReference type="InterPro" id="IPR010982">
    <property type="entry name" value="Lambda_DNA-bd_dom_sf"/>
</dbReference>
<evidence type="ECO:0000313" key="2">
    <source>
        <dbReference type="EMBL" id="QPS79885.1"/>
    </source>
</evidence>
<keyword evidence="5" id="KW-1185">Reference proteome</keyword>
<dbReference type="AlphaFoldDB" id="A0A1H3IKR3"/>
<dbReference type="GeneID" id="94689581"/>
<dbReference type="CDD" id="cd00093">
    <property type="entry name" value="HTH_XRE"/>
    <property type="match status" value="1"/>
</dbReference>
<dbReference type="SMART" id="SM00530">
    <property type="entry name" value="HTH_XRE"/>
    <property type="match status" value="1"/>
</dbReference>
<reference evidence="2 5" key="2">
    <citation type="submission" date="2020-12" db="EMBL/GenBank/DDBJ databases">
        <title>FDA dAtabase for Regulatory Grade micrObial Sequences (FDA-ARGOS): Supporting development and validation of Infectious Disease Dx tests.</title>
        <authorList>
            <person name="Sproer C."/>
            <person name="Gronow S."/>
            <person name="Severitt S."/>
            <person name="Schroder I."/>
            <person name="Tallon L."/>
            <person name="Sadzewicz L."/>
            <person name="Zhao X."/>
            <person name="Boylan J."/>
            <person name="Ott S."/>
            <person name="Bowen H."/>
            <person name="Vavikolanu K."/>
            <person name="Mehta A."/>
            <person name="Aluvathingal J."/>
            <person name="Nadendla S."/>
            <person name="Lowell S."/>
            <person name="Myers T."/>
            <person name="Yan Y."/>
            <person name="Sichtig H."/>
        </authorList>
    </citation>
    <scope>NUCLEOTIDE SEQUENCE [LARGE SCALE GENOMIC DNA]</scope>
    <source>
        <strain evidence="2 5">FDAARGOS_890</strain>
    </source>
</reference>
<dbReference type="Proteomes" id="UP000595064">
    <property type="component" value="Chromosome"/>
</dbReference>
<protein>
    <submittedName>
        <fullName evidence="3">Helix-turn-helix domain-containing protein</fullName>
    </submittedName>
</protein>
<dbReference type="Pfam" id="PF13560">
    <property type="entry name" value="HTH_31"/>
    <property type="match status" value="1"/>
</dbReference>
<dbReference type="RefSeq" id="WP_016448653.1">
    <property type="nucleotide sequence ID" value="NZ_CP065748.1"/>
</dbReference>